<dbReference type="InterPro" id="IPR018378">
    <property type="entry name" value="C-type_lectin_CS"/>
</dbReference>
<feature type="signal peptide" evidence="2">
    <location>
        <begin position="1"/>
        <end position="21"/>
    </location>
</feature>
<dbReference type="PROSITE" id="PS50041">
    <property type="entry name" value="C_TYPE_LECTIN_2"/>
    <property type="match status" value="1"/>
</dbReference>
<feature type="chain" id="PRO_5027759044" evidence="2">
    <location>
        <begin position="22"/>
        <end position="221"/>
    </location>
</feature>
<dbReference type="PANTHER" id="PTHR22803">
    <property type="entry name" value="MANNOSE, PHOSPHOLIPASE, LECTIN RECEPTOR RELATED"/>
    <property type="match status" value="1"/>
</dbReference>
<protein>
    <submittedName>
        <fullName evidence="5">Galactose-specific lectin nattectin-like isoform X1</fullName>
    </submittedName>
</protein>
<keyword evidence="4" id="KW-1185">Reference proteome</keyword>
<evidence type="ECO:0000256" key="1">
    <source>
        <dbReference type="ARBA" id="ARBA00023157"/>
    </source>
</evidence>
<sequence length="221" mass="25068">MAVWPLCLSFFLLFALDASEATPLNGTSNGKILMLSFSVLHLFCSFALDASEATPLNGTSNETAPLNCRSDGTCTLVRQETCESGWSAYKGRCFRFFNFQRSWIDAEKQCLGYDGNLASVHSYEEYTFVQFMIKYQTQAATEAWIGGYDAVSEGTWLWSDGSKLDQEIWAPSQPDNTNRNEHCLMMNYQPSSNWNDSPCHIKKPYVCVKKYTRAFTFHVKL</sequence>
<proteinExistence type="predicted"/>
<dbReference type="SUPFAM" id="SSF56436">
    <property type="entry name" value="C-type lectin-like"/>
    <property type="match status" value="1"/>
</dbReference>
<name>A0A6P6MSS1_CARAU</name>
<dbReference type="OrthoDB" id="418245at2759"/>
<feature type="domain" description="C-type lectin" evidence="3">
    <location>
        <begin position="89"/>
        <end position="208"/>
    </location>
</feature>
<dbReference type="KEGG" id="caua:113070333"/>
<dbReference type="SMART" id="SM00034">
    <property type="entry name" value="CLECT"/>
    <property type="match status" value="1"/>
</dbReference>
<dbReference type="RefSeq" id="XP_026099384.1">
    <property type="nucleotide sequence ID" value="XM_026243599.1"/>
</dbReference>
<keyword evidence="1" id="KW-1015">Disulfide bond</keyword>
<dbReference type="PROSITE" id="PS00615">
    <property type="entry name" value="C_TYPE_LECTIN_1"/>
    <property type="match status" value="1"/>
</dbReference>
<dbReference type="Gene3D" id="3.10.100.10">
    <property type="entry name" value="Mannose-Binding Protein A, subunit A"/>
    <property type="match status" value="1"/>
</dbReference>
<evidence type="ECO:0000313" key="5">
    <source>
        <dbReference type="RefSeq" id="XP_026099384.1"/>
    </source>
</evidence>
<dbReference type="Proteomes" id="UP000515129">
    <property type="component" value="Unplaced"/>
</dbReference>
<evidence type="ECO:0000259" key="3">
    <source>
        <dbReference type="PROSITE" id="PS50041"/>
    </source>
</evidence>
<dbReference type="InterPro" id="IPR016187">
    <property type="entry name" value="CTDL_fold"/>
</dbReference>
<dbReference type="InterPro" id="IPR016186">
    <property type="entry name" value="C-type_lectin-like/link_sf"/>
</dbReference>
<gene>
    <name evidence="5" type="primary">LOC113070333</name>
</gene>
<keyword evidence="2" id="KW-0732">Signal</keyword>
<dbReference type="PRINTS" id="PR01504">
    <property type="entry name" value="PNCREATITSAP"/>
</dbReference>
<evidence type="ECO:0000256" key="2">
    <source>
        <dbReference type="SAM" id="SignalP"/>
    </source>
</evidence>
<dbReference type="InterPro" id="IPR050111">
    <property type="entry name" value="C-type_lectin/snaclec_domain"/>
</dbReference>
<reference evidence="5" key="1">
    <citation type="submission" date="2025-08" db="UniProtKB">
        <authorList>
            <consortium name="RefSeq"/>
        </authorList>
    </citation>
    <scope>IDENTIFICATION</scope>
    <source>
        <strain evidence="5">Wakin</strain>
        <tissue evidence="5">Muscle</tissue>
    </source>
</reference>
<organism evidence="4 5">
    <name type="scientific">Carassius auratus</name>
    <name type="common">Goldfish</name>
    <dbReference type="NCBI Taxonomy" id="7957"/>
    <lineage>
        <taxon>Eukaryota</taxon>
        <taxon>Metazoa</taxon>
        <taxon>Chordata</taxon>
        <taxon>Craniata</taxon>
        <taxon>Vertebrata</taxon>
        <taxon>Euteleostomi</taxon>
        <taxon>Actinopterygii</taxon>
        <taxon>Neopterygii</taxon>
        <taxon>Teleostei</taxon>
        <taxon>Ostariophysi</taxon>
        <taxon>Cypriniformes</taxon>
        <taxon>Cyprinidae</taxon>
        <taxon>Cyprininae</taxon>
        <taxon>Carassius</taxon>
    </lineage>
</organism>
<dbReference type="AlphaFoldDB" id="A0A6P6MSS1"/>
<evidence type="ECO:0000313" key="4">
    <source>
        <dbReference type="Proteomes" id="UP000515129"/>
    </source>
</evidence>
<dbReference type="InterPro" id="IPR001304">
    <property type="entry name" value="C-type_lectin-like"/>
</dbReference>
<accession>A0A6P6MSS1</accession>
<dbReference type="GeneID" id="113070333"/>
<dbReference type="Pfam" id="PF00059">
    <property type="entry name" value="Lectin_C"/>
    <property type="match status" value="1"/>
</dbReference>